<accession>A0A2B7X6C8</accession>
<reference evidence="2 3" key="1">
    <citation type="submission" date="2017-10" db="EMBL/GenBank/DDBJ databases">
        <title>Comparative genomics in systemic dimorphic fungi from Ajellomycetaceae.</title>
        <authorList>
            <person name="Munoz J.F."/>
            <person name="Mcewen J.G."/>
            <person name="Clay O.K."/>
            <person name="Cuomo C.A."/>
        </authorList>
    </citation>
    <scope>NUCLEOTIDE SEQUENCE [LARGE SCALE GENOMIC DNA]</scope>
    <source>
        <strain evidence="2 3">UAMH5409</strain>
    </source>
</reference>
<evidence type="ECO:0000313" key="2">
    <source>
        <dbReference type="EMBL" id="PGH04302.1"/>
    </source>
</evidence>
<dbReference type="AlphaFoldDB" id="A0A2B7X6C8"/>
<organism evidence="2 3">
    <name type="scientific">Helicocarpus griseus UAMH5409</name>
    <dbReference type="NCBI Taxonomy" id="1447875"/>
    <lineage>
        <taxon>Eukaryota</taxon>
        <taxon>Fungi</taxon>
        <taxon>Dikarya</taxon>
        <taxon>Ascomycota</taxon>
        <taxon>Pezizomycotina</taxon>
        <taxon>Eurotiomycetes</taxon>
        <taxon>Eurotiomycetidae</taxon>
        <taxon>Onygenales</taxon>
        <taxon>Ajellomycetaceae</taxon>
        <taxon>Helicocarpus</taxon>
    </lineage>
</organism>
<dbReference type="EMBL" id="PDNB01000138">
    <property type="protein sequence ID" value="PGH04302.1"/>
    <property type="molecule type" value="Genomic_DNA"/>
</dbReference>
<evidence type="ECO:0000313" key="3">
    <source>
        <dbReference type="Proteomes" id="UP000223968"/>
    </source>
</evidence>
<name>A0A2B7X6C8_9EURO</name>
<comment type="caution">
    <text evidence="2">The sequence shown here is derived from an EMBL/GenBank/DDBJ whole genome shotgun (WGS) entry which is preliminary data.</text>
</comment>
<dbReference type="Gene3D" id="3.40.50.10810">
    <property type="entry name" value="Tandem AAA-ATPase domain"/>
    <property type="match status" value="1"/>
</dbReference>
<feature type="region of interest" description="Disordered" evidence="1">
    <location>
        <begin position="1"/>
        <end position="25"/>
    </location>
</feature>
<evidence type="ECO:0000256" key="1">
    <source>
        <dbReference type="SAM" id="MobiDB-lite"/>
    </source>
</evidence>
<gene>
    <name evidence="2" type="ORF">AJ79_07149</name>
</gene>
<evidence type="ECO:0008006" key="4">
    <source>
        <dbReference type="Google" id="ProtNLM"/>
    </source>
</evidence>
<feature type="region of interest" description="Disordered" evidence="1">
    <location>
        <begin position="109"/>
        <end position="134"/>
    </location>
</feature>
<dbReference type="OrthoDB" id="4170557at2759"/>
<keyword evidence="3" id="KW-1185">Reference proteome</keyword>
<sequence>MLLGEHKPVGANSLASPLPPPSPSDWQSIEFSRVILDEGHAVKRSGSKPHATIAAVVVENDRILNATSMGNRVTDSRAYLKLFYKDFEATARQPKMASRDIYRHLRSIDARIAPPEDTPEDPITRGQGKDVANR</sequence>
<proteinExistence type="predicted"/>
<dbReference type="InterPro" id="IPR038718">
    <property type="entry name" value="SNF2-like_sf"/>
</dbReference>
<dbReference type="Proteomes" id="UP000223968">
    <property type="component" value="Unassembled WGS sequence"/>
</dbReference>
<protein>
    <recommendedName>
        <fullName evidence="4">SNF2 N-terminal domain-containing protein</fullName>
    </recommendedName>
</protein>